<evidence type="ECO:0000259" key="2">
    <source>
        <dbReference type="Pfam" id="PF12234"/>
    </source>
</evidence>
<name>A0A640KAA5_LEITA</name>
<dbReference type="SUPFAM" id="SSF50998">
    <property type="entry name" value="Quinoprotein alcohol dehydrogenase-like"/>
    <property type="match status" value="1"/>
</dbReference>
<comment type="caution">
    <text evidence="3">The sequence shown here is derived from an EMBL/GenBank/DDBJ whole genome shotgun (WGS) entry which is preliminary data.</text>
</comment>
<feature type="region of interest" description="Disordered" evidence="1">
    <location>
        <begin position="967"/>
        <end position="1001"/>
    </location>
</feature>
<reference evidence="3" key="1">
    <citation type="submission" date="2019-11" db="EMBL/GenBank/DDBJ databases">
        <title>Leishmania tarentolae CDS.</title>
        <authorList>
            <person name="Goto Y."/>
            <person name="Yamagishi J."/>
        </authorList>
    </citation>
    <scope>NUCLEOTIDE SEQUENCE [LARGE SCALE GENOMIC DNA]</scope>
    <source>
        <strain evidence="3">Parrot Tar II</strain>
    </source>
</reference>
<dbReference type="EMBL" id="BLBS01000008">
    <property type="protein sequence ID" value="GET86035.1"/>
    <property type="molecule type" value="Genomic_DNA"/>
</dbReference>
<protein>
    <recommendedName>
        <fullName evidence="2">RAVE complex protein Rav1 C-terminal domain-containing protein</fullName>
    </recommendedName>
</protein>
<feature type="region of interest" description="Disordered" evidence="1">
    <location>
        <begin position="204"/>
        <end position="229"/>
    </location>
</feature>
<feature type="domain" description="RAVE complex protein Rav1 C-terminal" evidence="2">
    <location>
        <begin position="1828"/>
        <end position="1964"/>
    </location>
</feature>
<feature type="region of interest" description="Disordered" evidence="1">
    <location>
        <begin position="2114"/>
        <end position="2133"/>
    </location>
</feature>
<sequence length="3597" mass="377339">MSSSPSPSPSDEPPRVLFPQECTHDTHCMSHKGDLYTALITGGNRLVLLRNGVVLAQSCPLFNEAVTTAADETAVSTAPTTTTADATTTSGGATACTPSESARALPVSTSRVCAVSVYYFIDDVLRVAVATTVDVLLFEFDDAGQLWVDTRESSFWRTAEDTNVVDPGGTPPPSAAASLGRTNSSASRFASMQGRARVLQASNAASSPAAARASGPITKSGLPTQRQGGLTGRLRWRRVGIRLDATLSSTRPGLTDDGSTPFSSTTSFRGVTHTATGTRLRGASAAAAAVPVRISPLVHPSLVRAVEFVSMDTLLIVLDSEAVLIVLGNSNAAPGSTLAVGGAPFSVPVPDRVVWRSMGAYRSLAVCRVNHHVALTLGNSTIVVFPSCVSPADDQLPMSAPASPLLVDEHHFSRVASTSASSLLSTKPASGSAHATMTESHNCAAAATPAFSTTSRPTLVGGSPGTRDQPTMILGAPAAGARMTLAERALTTSVGIYHITDMQWHCVSSHTLLCVTCKHPKEETAYLMLYTVQSLPSMRRYTNIMREHADGGWGQRGGGFEGEELDTADEGLNMSGRRDKNIRQLVPAGTIALAYTASRQQDSLHAFSCTNAGTACLAGNSIAPVSTADTPLRSSSLQQETPDAAALSLSTVTGTTWGGAPPPPVAEMHTGLVPNFSNSAEANSMSSRMEFVHVEGDGTVRTSSYAFGRQKHASFAKQRAVGSACRELLQPLLHRYGSLVKVTVLPAWRTRPIGLGHDTSKQPCAVEMMLTAARRYRMVLRFGSGVVLAVMVDLSAAVYRVECFLALGYAPLLSLQIVVPLAEAEKVQRTQSPSSSWNSAGSSTILIAGLLGFPTPARPTSSKSALSVANALGSLLQDGEDGAEDTEAAQRGRSSFSADLAAASCCVSATSYNAAHVSCDSVTASMPPRTVWAVVLLQVEPSGMQARVLTTAPLTEVHMRGVSVAGAHEEESGGSGAQDECQRMSEPTAARAGSTSAKDVPPMPLTAASTAAAAGCVVQVTEDDVASFMTLKCPEKLRFMPALLRASQQDAGRLLTQLIAKYGAVEEGRGDVGAAHSLEEKARMDGRKAEEGPAMCPSHSAARRLSVLTGGCIGAGGEVLLLVRENAFCRGNNGGGEGSGAAALIRLCPPCLETLAPVHRLVATGACYIPFEPMVAEYVPVLAEVQQRWRSQPLGPAQLSSAWGATSPKRLESSVQDVREALRACQCAAAASEVAAMVQCEVVPGSPGTAYVRVRCPLLPDTGEAGARTSLHHLVLPSIIDPKRIKCVMGALLVNHDVVIGVLCRTSECSSSASPVLYLYGRPAVQSLAAPQATAAAEAAAAAAKPSTSTNVAAISLTSGSSAFGLEATLPGVDAFYFSASGEVVLLRQLPVQVGMPPLSGESAAVYGSRFERWLRCFPKEGDNRYSYVQDCTWCPTCSTTGGPLRSDGRGSSVAPETVTALMTLDVAGAWEAETVGLSVADAAKLGSSCMPTIYVLYATTNNSFIHVRQLPLRRSGATTSTSVSSLASVVGEVALPQYHPDAVMQLIGMARWSALAKVLMCIADAVRAVVAPAGAGVGASTVDAASNVTLFDQSPEELARRLCTSAVARDFHDRLQLAQYEEVLHRVTPPQLSAATLHEEETQANATAPVPASSVPCTTAVTRLYDFSATYGALVNELTQLLPQATLSGLDSPEHLKLLCILQALRDTLPLSRSVDEAAARYLFYSRYMALERRLRRTNAVTPVATATGSCVPVKSVLSFEVDRTATRTVETASYLWAAMSDSQSTLLSLLFDKASTVYVDGGAGGGAGGLGDSGCGRGGTGGASAQDMTWEQVKQSGVTFWLRSVADLRAIADRVARHQYQSTKELTDCALMYCAARKVGTLAALAKAQNNQRLHAFFSRDFAGDEHNRAAASANAYAAISKNMPQYGAAFFLLAGDVGSAVQVLLQRCHNPSLALFVLRAAGDSAEEQSSAAETALQWYVAQRTAEAEVCGALDMWELTCLNWLDASPPRVSPEVAVQRRIRALQHIAAHPTAHPETLCVLRYARDCVASLAYRGDQFLSPDREIVYLLRLGRYCLAHRLGLNSYLYYHDAEALLRRLRAEAAAVACSGALQPTSNGGGTSRRAPPQTAKMSADFNTGTLLFRGFDGSDDDDDDEGGNGDSGISTHPRQGDFSSDVGVSAAHASSPVFTLSDEAAAAVEAEVKYAYARTGAIRKPGSVTATVTGATADAGECEDLLRRMLLSFTMASSFMMTPSTLLADGGGRAAETGRMPSLAVSSARPELSSVLANSPEPFQQLLTSLLYLLLARGVSAQQENGATTGKRSGSNGASSGIASAVQSRSAVAALLQSPPAGTALCPEVLAAVPSLSIAAPAATDGGWHALCVPLLHFLLSKVALRCANYVVLLALQQVPVSTEGVLRAAVLANLMSNDGDALQGVSTTLLPDAGTAVPPLAAPPSPLHRPLTTFFLLLMHHMRSHYSDSCAADGGRLVGGQASTSPGHQVESGCDKGRVWGVSIDEEAEVLAEADGEICVSSEHDDQTHRRAFDALLAAAAAAEASNNLAAQAGRESSRAGACWGSFRPQAYADGTTSGADVPDDSMTLRLTDSAQVSLLLSCCQAQLHLRLMEHLKQLTRSELDSEVMTPTTQRAVDAGLLYADALSPEAQATVVQRRLLQCTLLLDVTLQWSTLSEECMMRIYAAEPQRAPGPLTDPNGVFLEAQHTAGLMRAVLVAVLDAPPRCVQSSTCQATVEASTGAGRGGEKTTYGVPFDPLTPPPMSSTSWLEDSTLTMLELCATQLELFWTLPAPTLTQCCQLAAPTRAVLKLLQETTALHRPARVLLERTLRPVKVETGPLVEHNHLRNAGAPFNDAASASPGFSVLSASATLASTLHKTGEKSPAVRDVALTPDEPHQCSSHTEVYCPALSYMQLSWMRRHHTHALLRRLLLMVMLDRGEGEGQRLVSTDRLILAQHNHSVTGVHFDASSCDSVVWTTERGTSVGHGFRELLAGDNEEALWKQTTERNLATAAFTLGLTAQHDRLRLASEHAGQKYTPAVIEAVTAKSALESRPRLGEVVNAMPSSHPHLPFFVSRHVDGHLDLYPFASQECVASFRCAVRHSQSTLSCSCGTSSGVDSGHGTASIWRAWGVEAGSTAAVRAHSVRLGGSAGGATVFPSPHHGGCYPVTPVAFSPSGYIIAVGLSDGSVAGWRFAAAAVESAPAFFFEKLFTPFGVRSCTFCGDRSSLMVVVGVAKEPHQCRRGNPTADVTSVLGVRDPRPLSALTPPLVVASSSSIAATPPSASAVCSSGAAVDVGAGEAVGEMLILDTILGAGAVTARCALPFLPAYAVYITPLRAVLMVSVDGLMATYAVETARLAVLGTVPITTVLRSALGPSLGADCGDADAGVAPSRTGTLGGDTVHITCVAQSNYDPLVAFGVSNGLVLLLHFRNISAGMARTERRIRDEGEDTFVYYPPRALSADSDATGTRWSQCRAAQQMGRGAAASAGATARATSEASVPTMDKAFLEGLPQTSVLSEATYMQVAPHVNTRNAIMDLVFSPSMLLAGLQDGKVMAVSLIAHATRACLTAGSGVRVDLLECS</sequence>
<dbReference type="InterPro" id="IPR011047">
    <property type="entry name" value="Quinoprotein_ADH-like_sf"/>
</dbReference>
<dbReference type="Pfam" id="PF12234">
    <property type="entry name" value="Rav1p_C"/>
    <property type="match status" value="2"/>
</dbReference>
<dbReference type="InterPro" id="IPR022033">
    <property type="entry name" value="Rav1p_C"/>
</dbReference>
<evidence type="ECO:0000313" key="3">
    <source>
        <dbReference type="EMBL" id="GET86035.1"/>
    </source>
</evidence>
<gene>
    <name evidence="3" type="ORF">LtaPh_0703900</name>
</gene>
<organism evidence="3 4">
    <name type="scientific">Leishmania tarentolae</name>
    <name type="common">Sauroleishmania tarentolae</name>
    <dbReference type="NCBI Taxonomy" id="5689"/>
    <lineage>
        <taxon>Eukaryota</taxon>
        <taxon>Discoba</taxon>
        <taxon>Euglenozoa</taxon>
        <taxon>Kinetoplastea</taxon>
        <taxon>Metakinetoplastina</taxon>
        <taxon>Trypanosomatida</taxon>
        <taxon>Trypanosomatidae</taxon>
        <taxon>Leishmaniinae</taxon>
        <taxon>Leishmania</taxon>
        <taxon>lizard Leishmania</taxon>
    </lineage>
</organism>
<evidence type="ECO:0000313" key="4">
    <source>
        <dbReference type="Proteomes" id="UP000419144"/>
    </source>
</evidence>
<dbReference type="GO" id="GO:0043291">
    <property type="term" value="C:RAVE complex"/>
    <property type="evidence" value="ECO:0007669"/>
    <property type="project" value="TreeGrafter"/>
</dbReference>
<dbReference type="Proteomes" id="UP000419144">
    <property type="component" value="Unassembled WGS sequence"/>
</dbReference>
<dbReference type="PANTHER" id="PTHR13950:SF9">
    <property type="entry name" value="RABCONNECTIN-3A"/>
    <property type="match status" value="1"/>
</dbReference>
<dbReference type="SUPFAM" id="SSF50978">
    <property type="entry name" value="WD40 repeat-like"/>
    <property type="match status" value="1"/>
</dbReference>
<feature type="region of interest" description="Disordered" evidence="1">
    <location>
        <begin position="2149"/>
        <end position="2179"/>
    </location>
</feature>
<dbReference type="PANTHER" id="PTHR13950">
    <property type="entry name" value="RABCONNECTIN-RELATED"/>
    <property type="match status" value="1"/>
</dbReference>
<keyword evidence="4" id="KW-1185">Reference proteome</keyword>
<feature type="region of interest" description="Disordered" evidence="1">
    <location>
        <begin position="161"/>
        <end position="180"/>
    </location>
</feature>
<accession>A0A640KAA5</accession>
<proteinExistence type="predicted"/>
<dbReference type="OrthoDB" id="342131at2759"/>
<dbReference type="InterPro" id="IPR052208">
    <property type="entry name" value="DmX-like/RAVE_component"/>
</dbReference>
<dbReference type="InterPro" id="IPR036322">
    <property type="entry name" value="WD40_repeat_dom_sf"/>
</dbReference>
<evidence type="ECO:0000256" key="1">
    <source>
        <dbReference type="SAM" id="MobiDB-lite"/>
    </source>
</evidence>
<feature type="compositionally biased region" description="Acidic residues" evidence="1">
    <location>
        <begin position="2150"/>
        <end position="2160"/>
    </location>
</feature>
<feature type="domain" description="RAVE complex protein Rav1 C-terminal" evidence="2">
    <location>
        <begin position="1515"/>
        <end position="1795"/>
    </location>
</feature>
<feature type="region of interest" description="Disordered" evidence="1">
    <location>
        <begin position="248"/>
        <end position="269"/>
    </location>
</feature>
<feature type="compositionally biased region" description="Low complexity" evidence="1">
    <location>
        <begin position="204"/>
        <end position="214"/>
    </location>
</feature>
<dbReference type="VEuPathDB" id="TriTrypDB:LtaPh_0703900"/>
<dbReference type="GO" id="GO:0007035">
    <property type="term" value="P:vacuolar acidification"/>
    <property type="evidence" value="ECO:0007669"/>
    <property type="project" value="TreeGrafter"/>
</dbReference>